<comment type="cofactor">
    <cofactor evidence="1">
        <name>Zn(2+)</name>
        <dbReference type="ChEBI" id="CHEBI:29105"/>
    </cofactor>
</comment>
<dbReference type="InterPro" id="IPR032466">
    <property type="entry name" value="Metal_Hydrolase"/>
</dbReference>
<organism evidence="6 7">
    <name type="scientific">Toxocara canis</name>
    <name type="common">Canine roundworm</name>
    <dbReference type="NCBI Taxonomy" id="6265"/>
    <lineage>
        <taxon>Eukaryota</taxon>
        <taxon>Metazoa</taxon>
        <taxon>Ecdysozoa</taxon>
        <taxon>Nematoda</taxon>
        <taxon>Chromadorea</taxon>
        <taxon>Rhabditida</taxon>
        <taxon>Spirurina</taxon>
        <taxon>Ascaridomorpha</taxon>
        <taxon>Ascaridoidea</taxon>
        <taxon>Toxocaridae</taxon>
        <taxon>Toxocara</taxon>
    </lineage>
</organism>
<protein>
    <submittedName>
        <fullName evidence="6">5-methylthioadenosine/S-adenosylhomocysteine deaminase</fullName>
    </submittedName>
</protein>
<evidence type="ECO:0000256" key="3">
    <source>
        <dbReference type="ARBA" id="ARBA00022801"/>
    </source>
</evidence>
<keyword evidence="4" id="KW-0862">Zinc</keyword>
<dbReference type="InterPro" id="IPR006680">
    <property type="entry name" value="Amidohydro-rel"/>
</dbReference>
<dbReference type="SUPFAM" id="SSF51556">
    <property type="entry name" value="Metallo-dependent hydrolases"/>
    <property type="match status" value="1"/>
</dbReference>
<reference evidence="6 7" key="1">
    <citation type="submission" date="2014-11" db="EMBL/GenBank/DDBJ databases">
        <title>Genetic blueprint of the zoonotic pathogen Toxocara canis.</title>
        <authorList>
            <person name="Zhu X.-Q."/>
            <person name="Korhonen P.K."/>
            <person name="Cai H."/>
            <person name="Young N.D."/>
            <person name="Nejsum P."/>
            <person name="von Samson-Himmelstjerna G."/>
            <person name="Boag P.R."/>
            <person name="Tan P."/>
            <person name="Li Q."/>
            <person name="Min J."/>
            <person name="Yang Y."/>
            <person name="Wang X."/>
            <person name="Fang X."/>
            <person name="Hall R.S."/>
            <person name="Hofmann A."/>
            <person name="Sternberg P.W."/>
            <person name="Jex A.R."/>
            <person name="Gasser R.B."/>
        </authorList>
    </citation>
    <scope>NUCLEOTIDE SEQUENCE [LARGE SCALE GENOMIC DNA]</scope>
    <source>
        <strain evidence="6">PN_DK_2014</strain>
    </source>
</reference>
<dbReference type="GO" id="GO:0019239">
    <property type="term" value="F:deaminase activity"/>
    <property type="evidence" value="ECO:0007669"/>
    <property type="project" value="TreeGrafter"/>
</dbReference>
<dbReference type="OMA" id="FHYLHHG"/>
<dbReference type="Gene3D" id="3.20.20.140">
    <property type="entry name" value="Metal-dependent hydrolases"/>
    <property type="match status" value="1"/>
</dbReference>
<dbReference type="Proteomes" id="UP000031036">
    <property type="component" value="Unassembled WGS sequence"/>
</dbReference>
<evidence type="ECO:0000313" key="6">
    <source>
        <dbReference type="EMBL" id="KHN86000.1"/>
    </source>
</evidence>
<evidence type="ECO:0000256" key="4">
    <source>
        <dbReference type="ARBA" id="ARBA00022833"/>
    </source>
</evidence>
<evidence type="ECO:0000313" key="7">
    <source>
        <dbReference type="Proteomes" id="UP000031036"/>
    </source>
</evidence>
<dbReference type="STRING" id="6265.A0A0B2VYF5"/>
<dbReference type="Gene3D" id="2.30.40.10">
    <property type="entry name" value="Urease, subunit C, domain 1"/>
    <property type="match status" value="1"/>
</dbReference>
<evidence type="ECO:0000259" key="5">
    <source>
        <dbReference type="Pfam" id="PF01979"/>
    </source>
</evidence>
<evidence type="ECO:0000256" key="2">
    <source>
        <dbReference type="ARBA" id="ARBA00022723"/>
    </source>
</evidence>
<dbReference type="Pfam" id="PF01979">
    <property type="entry name" value="Amidohydro_1"/>
    <property type="match status" value="1"/>
</dbReference>
<dbReference type="OrthoDB" id="194468at2759"/>
<dbReference type="GO" id="GO:0005829">
    <property type="term" value="C:cytosol"/>
    <property type="evidence" value="ECO:0007669"/>
    <property type="project" value="TreeGrafter"/>
</dbReference>
<keyword evidence="7" id="KW-1185">Reference proteome</keyword>
<proteinExistence type="predicted"/>
<accession>A0A0B2VYF5</accession>
<comment type="caution">
    <text evidence="6">The sequence shown here is derived from an EMBL/GenBank/DDBJ whole genome shotgun (WGS) entry which is preliminary data.</text>
</comment>
<dbReference type="GO" id="GO:0046872">
    <property type="term" value="F:metal ion binding"/>
    <property type="evidence" value="ECO:0007669"/>
    <property type="project" value="UniProtKB-KW"/>
</dbReference>
<dbReference type="SUPFAM" id="SSF51338">
    <property type="entry name" value="Composite domain of metallo-dependent hydrolases"/>
    <property type="match status" value="2"/>
</dbReference>
<dbReference type="AlphaFoldDB" id="A0A0B2VYF5"/>
<keyword evidence="2" id="KW-0479">Metal-binding</keyword>
<name>A0A0B2VYF5_TOXCA</name>
<dbReference type="PANTHER" id="PTHR11271:SF48">
    <property type="entry name" value="AMIDOHYDROLASE-RELATED DOMAIN-CONTAINING PROTEIN"/>
    <property type="match status" value="1"/>
</dbReference>
<dbReference type="PANTHER" id="PTHR11271">
    <property type="entry name" value="GUANINE DEAMINASE"/>
    <property type="match status" value="1"/>
</dbReference>
<gene>
    <name evidence="6" type="primary">mtaD</name>
    <name evidence="6" type="ORF">Tcan_09497</name>
</gene>
<evidence type="ECO:0000256" key="1">
    <source>
        <dbReference type="ARBA" id="ARBA00001947"/>
    </source>
</evidence>
<dbReference type="EMBL" id="JPKZ01000681">
    <property type="protein sequence ID" value="KHN86000.1"/>
    <property type="molecule type" value="Genomic_DNA"/>
</dbReference>
<dbReference type="InterPro" id="IPR051607">
    <property type="entry name" value="Metallo-dep_hydrolases"/>
</dbReference>
<keyword evidence="3" id="KW-0378">Hydrolase</keyword>
<sequence>MDLRGKVLTAALIWTGNTFEKAIQIRVDSDGTITGIGKQILKQGEQFIDLGLKALLPGFVNAHSHAFHRHMRGRSRIGSATSDSFWKWRDDMYAIVENIDRQQLYEYALATFKEMLSAGITTVGEFHYVHHGNNKFELDSAILDAAQRAQIRIVLINTLYCRAGFGSEQLANAQKRFVSTMDDFINSVNQLDKIKGSQQTVAVSAHSLRAVPLEDCVRLSEWAKKNSKPLHIHVEEQPKEIEDCRATLHSTPSQLILNNIDADVRLTAVHCTFTPAETMDAFATRAINVCVCPLTEGYLGDGMPNITDNSYICLGTDCNNRICMLEEMRWLAYCQHMKRNSRRVCGLNAQKLLRIATENGARSLGLEGNVGRFEIGMQLDFVAFDLTSHRIASAPADELLDAIVFGAGNADIAATAVSGRIVSSR</sequence>
<feature type="domain" description="Amidohydrolase-related" evidence="5">
    <location>
        <begin position="55"/>
        <end position="422"/>
    </location>
</feature>
<dbReference type="InterPro" id="IPR011059">
    <property type="entry name" value="Metal-dep_hydrolase_composite"/>
</dbReference>